<gene>
    <name evidence="1" type="ORF">GCM10023195_16460</name>
</gene>
<dbReference type="SUPFAM" id="SSF54427">
    <property type="entry name" value="NTF2-like"/>
    <property type="match status" value="1"/>
</dbReference>
<evidence type="ECO:0000313" key="1">
    <source>
        <dbReference type="EMBL" id="GAA4604801.1"/>
    </source>
</evidence>
<name>A0ABP8TGU0_9ACTN</name>
<proteinExistence type="predicted"/>
<dbReference type="InterPro" id="IPR009959">
    <property type="entry name" value="Cyclase_SnoaL-like"/>
</dbReference>
<protein>
    <submittedName>
        <fullName evidence="1">Ester cyclase</fullName>
    </submittedName>
</protein>
<organism evidence="1 2">
    <name type="scientific">Actinoallomurus liliacearum</name>
    <dbReference type="NCBI Taxonomy" id="1080073"/>
    <lineage>
        <taxon>Bacteria</taxon>
        <taxon>Bacillati</taxon>
        <taxon>Actinomycetota</taxon>
        <taxon>Actinomycetes</taxon>
        <taxon>Streptosporangiales</taxon>
        <taxon>Thermomonosporaceae</taxon>
        <taxon>Actinoallomurus</taxon>
    </lineage>
</organism>
<dbReference type="Pfam" id="PF07366">
    <property type="entry name" value="SnoaL"/>
    <property type="match status" value="1"/>
</dbReference>
<evidence type="ECO:0000313" key="2">
    <source>
        <dbReference type="Proteomes" id="UP001500212"/>
    </source>
</evidence>
<dbReference type="Proteomes" id="UP001500212">
    <property type="component" value="Unassembled WGS sequence"/>
</dbReference>
<accession>A0ABP8TGU0</accession>
<dbReference type="EMBL" id="BAABHJ010000005">
    <property type="protein sequence ID" value="GAA4604801.1"/>
    <property type="molecule type" value="Genomic_DNA"/>
</dbReference>
<dbReference type="PANTHER" id="PTHR38436:SF1">
    <property type="entry name" value="ESTER CYCLASE"/>
    <property type="match status" value="1"/>
</dbReference>
<comment type="caution">
    <text evidence="1">The sequence shown here is derived from an EMBL/GenBank/DDBJ whole genome shotgun (WGS) entry which is preliminary data.</text>
</comment>
<dbReference type="PANTHER" id="PTHR38436">
    <property type="entry name" value="POLYKETIDE CYCLASE SNOAL-LIKE DOMAIN"/>
    <property type="match status" value="1"/>
</dbReference>
<dbReference type="Gene3D" id="3.10.450.50">
    <property type="match status" value="1"/>
</dbReference>
<keyword evidence="2" id="KW-1185">Reference proteome</keyword>
<dbReference type="RefSeq" id="WP_345350846.1">
    <property type="nucleotide sequence ID" value="NZ_BAABHJ010000005.1"/>
</dbReference>
<sequence>MTSKAEIVHRFYEDMLNQRRPELADELITPDMTTHDPDAPRGPAAVRRVDTFMRAGFSDLHYQVEDVISEGDRAAVRWTLTGTHDGDFFGNAPTGRRIETTGNVIFGFEGDRINEIWAVVDVNRLQRQIGAGRTS</sequence>
<reference evidence="2" key="1">
    <citation type="journal article" date="2019" name="Int. J. Syst. Evol. Microbiol.">
        <title>The Global Catalogue of Microorganisms (GCM) 10K type strain sequencing project: providing services to taxonomists for standard genome sequencing and annotation.</title>
        <authorList>
            <consortium name="The Broad Institute Genomics Platform"/>
            <consortium name="The Broad Institute Genome Sequencing Center for Infectious Disease"/>
            <person name="Wu L."/>
            <person name="Ma J."/>
        </authorList>
    </citation>
    <scope>NUCLEOTIDE SEQUENCE [LARGE SCALE GENOMIC DNA]</scope>
    <source>
        <strain evidence="2">JCM 17938</strain>
    </source>
</reference>
<dbReference type="InterPro" id="IPR032710">
    <property type="entry name" value="NTF2-like_dom_sf"/>
</dbReference>